<proteinExistence type="predicted"/>
<dbReference type="EMBL" id="GBRH01282056">
    <property type="protein sequence ID" value="JAD15839.1"/>
    <property type="molecule type" value="Transcribed_RNA"/>
</dbReference>
<dbReference type="AlphaFoldDB" id="A0A0A8XPS9"/>
<sequence>MNNLSEVALFHALHLHGGFISFHLAENLTRGDLVSLLLKPLGNVPLSHCRGERRHPNFLMWWEVCTT</sequence>
<keyword evidence="1" id="KW-0670">Pyruvate</keyword>
<organism evidence="1">
    <name type="scientific">Arundo donax</name>
    <name type="common">Giant reed</name>
    <name type="synonym">Donax arundinaceus</name>
    <dbReference type="NCBI Taxonomy" id="35708"/>
    <lineage>
        <taxon>Eukaryota</taxon>
        <taxon>Viridiplantae</taxon>
        <taxon>Streptophyta</taxon>
        <taxon>Embryophyta</taxon>
        <taxon>Tracheophyta</taxon>
        <taxon>Spermatophyta</taxon>
        <taxon>Magnoliopsida</taxon>
        <taxon>Liliopsida</taxon>
        <taxon>Poales</taxon>
        <taxon>Poaceae</taxon>
        <taxon>PACMAD clade</taxon>
        <taxon>Arundinoideae</taxon>
        <taxon>Arundineae</taxon>
        <taxon>Arundo</taxon>
    </lineage>
</organism>
<protein>
    <submittedName>
        <fullName evidence="1">Dihydrolipoyllysine-residue acetyltransferase component of pyruvatedehydrogenase complex</fullName>
    </submittedName>
</protein>
<dbReference type="GO" id="GO:0016740">
    <property type="term" value="F:transferase activity"/>
    <property type="evidence" value="ECO:0007669"/>
    <property type="project" value="UniProtKB-KW"/>
</dbReference>
<name>A0A0A8XPS9_ARUDO</name>
<reference evidence="1" key="2">
    <citation type="journal article" date="2015" name="Data Brief">
        <title>Shoot transcriptome of the giant reed, Arundo donax.</title>
        <authorList>
            <person name="Barrero R.A."/>
            <person name="Guerrero F.D."/>
            <person name="Moolhuijzen P."/>
            <person name="Goolsby J.A."/>
            <person name="Tidwell J."/>
            <person name="Bellgard S.E."/>
            <person name="Bellgard M.I."/>
        </authorList>
    </citation>
    <scope>NUCLEOTIDE SEQUENCE</scope>
    <source>
        <tissue evidence="1">Shoot tissue taken approximately 20 cm above the soil surface</tissue>
    </source>
</reference>
<keyword evidence="1" id="KW-0808">Transferase</keyword>
<reference evidence="1" key="1">
    <citation type="submission" date="2014-09" db="EMBL/GenBank/DDBJ databases">
        <authorList>
            <person name="Magalhaes I.L.F."/>
            <person name="Oliveira U."/>
            <person name="Santos F.R."/>
            <person name="Vidigal T.H.D.A."/>
            <person name="Brescovit A.D."/>
            <person name="Santos A.J."/>
        </authorList>
    </citation>
    <scope>NUCLEOTIDE SEQUENCE</scope>
    <source>
        <tissue evidence="1">Shoot tissue taken approximately 20 cm above the soil surface</tissue>
    </source>
</reference>
<accession>A0A0A8XPS9</accession>
<evidence type="ECO:0000313" key="1">
    <source>
        <dbReference type="EMBL" id="JAD15839.1"/>
    </source>
</evidence>